<evidence type="ECO:0000313" key="4">
    <source>
        <dbReference type="Proteomes" id="UP000284417"/>
    </source>
</evidence>
<dbReference type="SUPFAM" id="SSF51306">
    <property type="entry name" value="LexA/Signal peptidase"/>
    <property type="match status" value="1"/>
</dbReference>
<organism evidence="1 3">
    <name type="scientific">Bacteroides xylanisolvens</name>
    <dbReference type="NCBI Taxonomy" id="371601"/>
    <lineage>
        <taxon>Bacteria</taxon>
        <taxon>Pseudomonadati</taxon>
        <taxon>Bacteroidota</taxon>
        <taxon>Bacteroidia</taxon>
        <taxon>Bacteroidales</taxon>
        <taxon>Bacteroidaceae</taxon>
        <taxon>Bacteroides</taxon>
    </lineage>
</organism>
<comment type="caution">
    <text evidence="1">The sequence shown here is derived from an EMBL/GenBank/DDBJ whole genome shotgun (WGS) entry which is preliminary data.</text>
</comment>
<protein>
    <submittedName>
        <fullName evidence="1">Uncharacterized protein</fullName>
    </submittedName>
</protein>
<gene>
    <name evidence="2" type="ORF">DW042_07380</name>
    <name evidence="1" type="ORF">DWW25_16180</name>
</gene>
<dbReference type="EMBL" id="QROC01000007">
    <property type="protein sequence ID" value="RHK99566.1"/>
    <property type="molecule type" value="Genomic_DNA"/>
</dbReference>
<dbReference type="Proteomes" id="UP000284417">
    <property type="component" value="Unassembled WGS sequence"/>
</dbReference>
<dbReference type="InterPro" id="IPR036286">
    <property type="entry name" value="LexA/Signal_pep-like_sf"/>
</dbReference>
<evidence type="ECO:0000313" key="3">
    <source>
        <dbReference type="Proteomes" id="UP000283369"/>
    </source>
</evidence>
<dbReference type="Proteomes" id="UP000283369">
    <property type="component" value="Unassembled WGS sequence"/>
</dbReference>
<proteinExistence type="predicted"/>
<reference evidence="3 4" key="1">
    <citation type="submission" date="2018-08" db="EMBL/GenBank/DDBJ databases">
        <title>A genome reference for cultivated species of the human gut microbiota.</title>
        <authorList>
            <person name="Zou Y."/>
            <person name="Xue W."/>
            <person name="Luo G."/>
        </authorList>
    </citation>
    <scope>NUCLEOTIDE SEQUENCE [LARGE SCALE GENOMIC DNA]</scope>
    <source>
        <strain evidence="1 3">AF14-7</strain>
        <strain evidence="2 4">AF39-6AC</strain>
    </source>
</reference>
<dbReference type="Gene3D" id="2.10.109.10">
    <property type="entry name" value="Umud Fragment, subunit A"/>
    <property type="match status" value="1"/>
</dbReference>
<dbReference type="RefSeq" id="WP_032565870.1">
    <property type="nucleotide sequence ID" value="NZ_JAQCUV010000105.1"/>
</dbReference>
<accession>A0A412VRD6</accession>
<evidence type="ECO:0000313" key="1">
    <source>
        <dbReference type="EMBL" id="RGV12230.1"/>
    </source>
</evidence>
<sequence length="251" mass="28740">MRKNANFANHKCALRRILLINMLKLKQLVSNLYHFAFGKEVHTNGMNADGTMSVAAGDPTLSVTPLKGLEMLPDRIPCENSMLDISKYKQSENPLIFTVEGSSMSPEDISNGDKLLCRKVDADAAKLIGKGKFVVIAVDKEYYESKNKELKFDYKLRHTLLKVPVESSIEKLIDSLKKITNSIFLEENQKNLEIKYNEAIGFYKDKKELMLSVTYRKGNLRYSFHPVDLIQYVAEYVLKHNGEEWRAKKLE</sequence>
<name>A0A412VRD6_9BACE</name>
<evidence type="ECO:0000313" key="2">
    <source>
        <dbReference type="EMBL" id="RHK99566.1"/>
    </source>
</evidence>
<dbReference type="AlphaFoldDB" id="A0A412VRD6"/>
<dbReference type="EMBL" id="QRYV01000040">
    <property type="protein sequence ID" value="RGV12230.1"/>
    <property type="molecule type" value="Genomic_DNA"/>
</dbReference>